<organism evidence="2 3">
    <name type="scientific">Candidatus Kaiserbacteria bacterium RIFCSPHIGHO2_02_FULL_50_50</name>
    <dbReference type="NCBI Taxonomy" id="1798492"/>
    <lineage>
        <taxon>Bacteria</taxon>
        <taxon>Candidatus Kaiseribacteriota</taxon>
    </lineage>
</organism>
<dbReference type="AlphaFoldDB" id="A0A1F6DCD3"/>
<dbReference type="PANTHER" id="PTHR30510">
    <property type="entry name" value="UPF0229 PROTEIN YEAH"/>
    <property type="match status" value="1"/>
</dbReference>
<gene>
    <name evidence="2" type="ORF">A3C89_03770</name>
</gene>
<dbReference type="InterPro" id="IPR006698">
    <property type="entry name" value="UPF0229"/>
</dbReference>
<evidence type="ECO:0000313" key="3">
    <source>
        <dbReference type="Proteomes" id="UP000178794"/>
    </source>
</evidence>
<name>A0A1F6DCD3_9BACT</name>
<evidence type="ECO:0000313" key="2">
    <source>
        <dbReference type="EMBL" id="OGG58977.1"/>
    </source>
</evidence>
<dbReference type="Pfam" id="PF04285">
    <property type="entry name" value="DUF444"/>
    <property type="match status" value="1"/>
</dbReference>
<dbReference type="NCBIfam" id="NF003707">
    <property type="entry name" value="PRK05325.1-2"/>
    <property type="match status" value="1"/>
</dbReference>
<feature type="region of interest" description="Disordered" evidence="1">
    <location>
        <begin position="81"/>
        <end position="115"/>
    </location>
</feature>
<evidence type="ECO:0000256" key="1">
    <source>
        <dbReference type="SAM" id="MobiDB-lite"/>
    </source>
</evidence>
<dbReference type="EMBL" id="MFLF01000021">
    <property type="protein sequence ID" value="OGG58977.1"/>
    <property type="molecule type" value="Genomic_DNA"/>
</dbReference>
<reference evidence="2 3" key="1">
    <citation type="journal article" date="2016" name="Nat. Commun.">
        <title>Thousands of microbial genomes shed light on interconnected biogeochemical processes in an aquifer system.</title>
        <authorList>
            <person name="Anantharaman K."/>
            <person name="Brown C.T."/>
            <person name="Hug L.A."/>
            <person name="Sharon I."/>
            <person name="Castelle C.J."/>
            <person name="Probst A.J."/>
            <person name="Thomas B.C."/>
            <person name="Singh A."/>
            <person name="Wilkins M.J."/>
            <person name="Karaoz U."/>
            <person name="Brodie E.L."/>
            <person name="Williams K.H."/>
            <person name="Hubbard S.S."/>
            <person name="Banfield J.F."/>
        </authorList>
    </citation>
    <scope>NUCLEOTIDE SEQUENCE [LARGE SCALE GENOMIC DNA]</scope>
</reference>
<feature type="region of interest" description="Disordered" evidence="1">
    <location>
        <begin position="13"/>
        <end position="33"/>
    </location>
</feature>
<accession>A0A1F6DCD3</accession>
<dbReference type="Proteomes" id="UP000178794">
    <property type="component" value="Unassembled WGS sequence"/>
</dbReference>
<dbReference type="STRING" id="1798492.A3C89_03770"/>
<proteinExistence type="predicted"/>
<feature type="compositionally biased region" description="Basic and acidic residues" evidence="1">
    <location>
        <begin position="23"/>
        <end position="33"/>
    </location>
</feature>
<sequence>MGAQKISSIFVDRRVGKTNKQHGNAERYKSRNGEAVRRKMDELLKDRTIADVDAEADVVIRPETDEFTFVDDADIGDKGAVVPGNDEYLPGDTIPHNRRSGGQGGSTASDSDEGEDEFVFRVSKDEFQNYLFDELELPRMWRKMLMDSEEYRRARVIHAKTGTRALMSIPRTYMDAKKRRIASGETRRGREILELEEEIAEYLAKHGIDADDDVLRDLRERLEKLYAKHAPAFMDMDVVNRVPLFEPVPIAKAVMFCIMDVSGSMDEERKSIAKRFFILLYLFLRRNYGKGCVDVVFIRHHTVAQEVDEETFFHATATGGTVVSTALELLEKIHDERYASGEWNCYAAQASDGDNFPADSERCKDMLLGSVLQKLQHYAYIEIAESPQDLWKAYETVYAMDDERKFAMQRVQKASEIYPVFRTIFDKKEA</sequence>
<protein>
    <submittedName>
        <fullName evidence="2">Uncharacterized protein</fullName>
    </submittedName>
</protein>
<dbReference type="PANTHER" id="PTHR30510:SF2">
    <property type="entry name" value="UPF0229 PROTEIN YEAH"/>
    <property type="match status" value="1"/>
</dbReference>
<comment type="caution">
    <text evidence="2">The sequence shown here is derived from an EMBL/GenBank/DDBJ whole genome shotgun (WGS) entry which is preliminary data.</text>
</comment>